<keyword evidence="2" id="KW-1185">Reference proteome</keyword>
<reference evidence="1 2" key="1">
    <citation type="submission" date="2019-11" db="EMBL/GenBank/DDBJ databases">
        <title>The genome sequence of Methylocystis heyeri.</title>
        <authorList>
            <person name="Oshkin I.Y."/>
            <person name="Miroshnikov K."/>
            <person name="Dedysh S.N."/>
        </authorList>
    </citation>
    <scope>NUCLEOTIDE SEQUENCE [LARGE SCALE GENOMIC DNA]</scope>
    <source>
        <strain evidence="1 2">H2</strain>
    </source>
</reference>
<name>A0A6B8KCG7_9HYPH</name>
<dbReference type="RefSeq" id="WP_136495564.1">
    <property type="nucleotide sequence ID" value="NZ_CP046052.1"/>
</dbReference>
<evidence type="ECO:0000313" key="2">
    <source>
        <dbReference type="Proteomes" id="UP000309061"/>
    </source>
</evidence>
<proteinExistence type="predicted"/>
<dbReference type="Pfam" id="PF13578">
    <property type="entry name" value="Methyltransf_24"/>
    <property type="match status" value="1"/>
</dbReference>
<dbReference type="Gene3D" id="3.40.50.150">
    <property type="entry name" value="Vaccinia Virus protein VP39"/>
    <property type="match status" value="1"/>
</dbReference>
<dbReference type="SUPFAM" id="SSF53335">
    <property type="entry name" value="S-adenosyl-L-methionine-dependent methyltransferases"/>
    <property type="match status" value="1"/>
</dbReference>
<keyword evidence="1" id="KW-0808">Transferase</keyword>
<dbReference type="KEGG" id="mhey:H2LOC_006005"/>
<dbReference type="Proteomes" id="UP000309061">
    <property type="component" value="Chromosome"/>
</dbReference>
<gene>
    <name evidence="1" type="ORF">H2LOC_006005</name>
</gene>
<dbReference type="InterPro" id="IPR029063">
    <property type="entry name" value="SAM-dependent_MTases_sf"/>
</dbReference>
<keyword evidence="1" id="KW-0489">Methyltransferase</keyword>
<dbReference type="GO" id="GO:0008168">
    <property type="term" value="F:methyltransferase activity"/>
    <property type="evidence" value="ECO:0007669"/>
    <property type="project" value="UniProtKB-KW"/>
</dbReference>
<protein>
    <submittedName>
        <fullName evidence="1">Class I SAM-dependent methyltransferase</fullName>
    </submittedName>
</protein>
<evidence type="ECO:0000313" key="1">
    <source>
        <dbReference type="EMBL" id="QGM45282.1"/>
    </source>
</evidence>
<organism evidence="1 2">
    <name type="scientific">Methylocystis heyeri</name>
    <dbReference type="NCBI Taxonomy" id="391905"/>
    <lineage>
        <taxon>Bacteria</taxon>
        <taxon>Pseudomonadati</taxon>
        <taxon>Pseudomonadota</taxon>
        <taxon>Alphaproteobacteria</taxon>
        <taxon>Hyphomicrobiales</taxon>
        <taxon>Methylocystaceae</taxon>
        <taxon>Methylocystis</taxon>
    </lineage>
</organism>
<sequence length="261" mass="29463">MLPHFVQRTYSRLKRNLWQLPLTGAPGPFRSEAKRDGDLAAEIAAYEKSAGLAHGAGSLPLRTLLRIEQLLPEGEVSSVETGCGKSTIFFSRISKKHRVFCLDDRDAGASSSVGYFMDCPATRMEAVDVVFGPTQATLPLFKGHEPYDIVMIDGPHGFPFPELEYYYFYPHLKQDGLLVLDDIHIATIGRLADFIAEDRMFELVECIGATAIFRRTAAPTFDPFGDGWWEQGFNRRRADFNKHVHLLDGKRRKPFSFEGRF</sequence>
<accession>A0A6B8KCG7</accession>
<dbReference type="GO" id="GO:0032259">
    <property type="term" value="P:methylation"/>
    <property type="evidence" value="ECO:0007669"/>
    <property type="project" value="UniProtKB-KW"/>
</dbReference>
<dbReference type="OrthoDB" id="8428833at2"/>
<dbReference type="AlphaFoldDB" id="A0A6B8KCG7"/>
<dbReference type="EMBL" id="CP046052">
    <property type="protein sequence ID" value="QGM45282.1"/>
    <property type="molecule type" value="Genomic_DNA"/>
</dbReference>